<protein>
    <submittedName>
        <fullName evidence="4">Secreted protein</fullName>
    </submittedName>
</protein>
<accession>W4VL36</accession>
<dbReference type="EMBL" id="BAVS01000017">
    <property type="protein sequence ID" value="GAE93907.1"/>
    <property type="molecule type" value="Genomic_DNA"/>
</dbReference>
<reference evidence="4 5" key="1">
    <citation type="journal article" date="2014" name="Genome Announc.">
        <title>Draft Genome Sequence of the Boron-Tolerant and Moderately Halotolerant Bacterium Gracilibacillus boraciitolerans JCM 21714T.</title>
        <authorList>
            <person name="Ahmed I."/>
            <person name="Oshima K."/>
            <person name="Suda W."/>
            <person name="Kitamura K."/>
            <person name="Iida T."/>
            <person name="Ohmori Y."/>
            <person name="Fujiwara T."/>
            <person name="Hattori M."/>
            <person name="Ohkuma M."/>
        </authorList>
    </citation>
    <scope>NUCLEOTIDE SEQUENCE [LARGE SCALE GENOMIC DNA]</scope>
    <source>
        <strain evidence="4 5">JCM 21714</strain>
    </source>
</reference>
<feature type="chain" id="PRO_5039185301" evidence="3">
    <location>
        <begin position="18"/>
        <end position="251"/>
    </location>
</feature>
<evidence type="ECO:0000256" key="1">
    <source>
        <dbReference type="ARBA" id="ARBA00022801"/>
    </source>
</evidence>
<dbReference type="AlphaFoldDB" id="W4VL36"/>
<feature type="region of interest" description="Disordered" evidence="2">
    <location>
        <begin position="20"/>
        <end position="58"/>
    </location>
</feature>
<dbReference type="SUPFAM" id="SSF63817">
    <property type="entry name" value="Sortase"/>
    <property type="match status" value="1"/>
</dbReference>
<proteinExistence type="predicted"/>
<evidence type="ECO:0000313" key="4">
    <source>
        <dbReference type="EMBL" id="GAE93907.1"/>
    </source>
</evidence>
<dbReference type="Proteomes" id="UP000019102">
    <property type="component" value="Unassembled WGS sequence"/>
</dbReference>
<keyword evidence="5" id="KW-1185">Reference proteome</keyword>
<name>W4VL36_9BACI</name>
<dbReference type="GO" id="GO:0016787">
    <property type="term" value="F:hydrolase activity"/>
    <property type="evidence" value="ECO:0007669"/>
    <property type="project" value="UniProtKB-KW"/>
</dbReference>
<dbReference type="eggNOG" id="COG3764">
    <property type="taxonomic scope" value="Bacteria"/>
</dbReference>
<dbReference type="Pfam" id="PF04203">
    <property type="entry name" value="Sortase"/>
    <property type="match status" value="1"/>
</dbReference>
<organism evidence="4 5">
    <name type="scientific">Gracilibacillus boraciitolerans JCM 21714</name>
    <dbReference type="NCBI Taxonomy" id="1298598"/>
    <lineage>
        <taxon>Bacteria</taxon>
        <taxon>Bacillati</taxon>
        <taxon>Bacillota</taxon>
        <taxon>Bacilli</taxon>
        <taxon>Bacillales</taxon>
        <taxon>Bacillaceae</taxon>
        <taxon>Gracilibacillus</taxon>
    </lineage>
</organism>
<feature type="signal peptide" evidence="3">
    <location>
        <begin position="1"/>
        <end position="17"/>
    </location>
</feature>
<dbReference type="InterPro" id="IPR005754">
    <property type="entry name" value="Sortase"/>
</dbReference>
<evidence type="ECO:0000313" key="5">
    <source>
        <dbReference type="Proteomes" id="UP000019102"/>
    </source>
</evidence>
<feature type="compositionally biased region" description="Acidic residues" evidence="2">
    <location>
        <begin position="40"/>
        <end position="54"/>
    </location>
</feature>
<dbReference type="PROSITE" id="PS51257">
    <property type="entry name" value="PROKAR_LIPOPROTEIN"/>
    <property type="match status" value="1"/>
</dbReference>
<dbReference type="InterPro" id="IPR042001">
    <property type="entry name" value="Sortase_F"/>
</dbReference>
<keyword evidence="3" id="KW-0732">Signal</keyword>
<evidence type="ECO:0000256" key="2">
    <source>
        <dbReference type="SAM" id="MobiDB-lite"/>
    </source>
</evidence>
<dbReference type="InterPro" id="IPR023365">
    <property type="entry name" value="Sortase_dom-sf"/>
</dbReference>
<evidence type="ECO:0000256" key="3">
    <source>
        <dbReference type="SAM" id="SignalP"/>
    </source>
</evidence>
<sequence length="251" mass="27281">MRRFVLLVVLVVFAVMAGCSQTPGASPNDSEEKKNTDTEQPSESDAESNNEPADEQSTIESFEWSEANVSSNSDETISNKGIVPTSISIPSINVQANVITVGKLANGKMESPEGIEEVGWYKFAAKPGEKGSAVMAGHVDSKVGPAVFYDLKELKEGDLIHVTNENGGEKLTFQVYKSKSYPKDEAPLNEVFGYSAAETLKLITCTGGEFLDDVGTMKTASSYQHTKLIKNEKTNVLFKDVCFLCFKDEIV</sequence>
<keyword evidence="1" id="KW-0378">Hydrolase</keyword>
<dbReference type="Gene3D" id="2.40.260.10">
    <property type="entry name" value="Sortase"/>
    <property type="match status" value="1"/>
</dbReference>
<dbReference type="CDD" id="cd05829">
    <property type="entry name" value="Sortase_F"/>
    <property type="match status" value="1"/>
</dbReference>
<gene>
    <name evidence="4" type="ORF">JCM21714_3023</name>
</gene>
<comment type="caution">
    <text evidence="4">The sequence shown here is derived from an EMBL/GenBank/DDBJ whole genome shotgun (WGS) entry which is preliminary data.</text>
</comment>
<dbReference type="STRING" id="1298598.JCM21714_3023"/>